<dbReference type="EMBL" id="MRZV01000223">
    <property type="protein sequence ID" value="PIK55149.1"/>
    <property type="molecule type" value="Genomic_DNA"/>
</dbReference>
<dbReference type="AlphaFoldDB" id="A0A2G8L4F5"/>
<organism evidence="1 2">
    <name type="scientific">Stichopus japonicus</name>
    <name type="common">Sea cucumber</name>
    <dbReference type="NCBI Taxonomy" id="307972"/>
    <lineage>
        <taxon>Eukaryota</taxon>
        <taxon>Metazoa</taxon>
        <taxon>Echinodermata</taxon>
        <taxon>Eleutherozoa</taxon>
        <taxon>Echinozoa</taxon>
        <taxon>Holothuroidea</taxon>
        <taxon>Aspidochirotacea</taxon>
        <taxon>Aspidochirotida</taxon>
        <taxon>Stichopodidae</taxon>
        <taxon>Apostichopus</taxon>
    </lineage>
</organism>
<name>A0A2G8L4F5_STIJA</name>
<dbReference type="PANTHER" id="PTHR31513:SF2">
    <property type="entry name" value="MRAZ"/>
    <property type="match status" value="1"/>
</dbReference>
<accession>A0A2G8L4F5</accession>
<comment type="caution">
    <text evidence="1">The sequence shown here is derived from an EMBL/GenBank/DDBJ whole genome shotgun (WGS) entry which is preliminary data.</text>
</comment>
<sequence length="422" mass="44130">MVDGSYISVPEEGTLKLDLLELRANSHLTYPTNLNFELGELLMRYASVLEAEKIHLKSTFVYIEGDASINTAGRGPGAGLGKAPGVITSTSSYIGSGAGHGGYGGGADVVNFSNGTSYGSYVQPAHPGSGGAGNYGGAGGSTMRIEVGQELHLDGNILNDGTDATGGNSGGGSGGSIWVSTLLFSGHGYISTNGGDGFGLGYGGAGGRIAVHVGWRREFSGIYEAFGGLGGPNNGEDNGGNAAGGTVYYTDTNQGLNHRKALPSNTSEISYEDGFTKLLLDNDNRNHALPTVIENDEGAATYEIDEVEINNHVVLWLHEKDARLTVHKFIGDRTGLLHMRYTQVMYCEVVESMSGITVAPVSYKIDAGTEVVFPSTLFILGTRSHIDGLITGVMDVYFAKGADTIFTSTTQTALLKTKSTAL</sequence>
<dbReference type="PANTHER" id="PTHR31513">
    <property type="entry name" value="EPHRIN TYPE-B RECEPTOR"/>
    <property type="match status" value="1"/>
</dbReference>
<dbReference type="OrthoDB" id="10071363at2759"/>
<dbReference type="Proteomes" id="UP000230750">
    <property type="component" value="Unassembled WGS sequence"/>
</dbReference>
<proteinExistence type="predicted"/>
<reference evidence="1 2" key="1">
    <citation type="journal article" date="2017" name="PLoS Biol.">
        <title>The sea cucumber genome provides insights into morphological evolution and visceral regeneration.</title>
        <authorList>
            <person name="Zhang X."/>
            <person name="Sun L."/>
            <person name="Yuan J."/>
            <person name="Sun Y."/>
            <person name="Gao Y."/>
            <person name="Zhang L."/>
            <person name="Li S."/>
            <person name="Dai H."/>
            <person name="Hamel J.F."/>
            <person name="Liu C."/>
            <person name="Yu Y."/>
            <person name="Liu S."/>
            <person name="Lin W."/>
            <person name="Guo K."/>
            <person name="Jin S."/>
            <person name="Xu P."/>
            <person name="Storey K.B."/>
            <person name="Huan P."/>
            <person name="Zhang T."/>
            <person name="Zhou Y."/>
            <person name="Zhang J."/>
            <person name="Lin C."/>
            <person name="Li X."/>
            <person name="Xing L."/>
            <person name="Huo D."/>
            <person name="Sun M."/>
            <person name="Wang L."/>
            <person name="Mercier A."/>
            <person name="Li F."/>
            <person name="Yang H."/>
            <person name="Xiang J."/>
        </authorList>
    </citation>
    <scope>NUCLEOTIDE SEQUENCE [LARGE SCALE GENOMIC DNA]</scope>
    <source>
        <strain evidence="1">Shaxun</strain>
        <tissue evidence="1">Muscle</tissue>
    </source>
</reference>
<gene>
    <name evidence="1" type="ORF">BSL78_07879</name>
</gene>
<protein>
    <submittedName>
        <fullName evidence="1">Uncharacterized protein</fullName>
    </submittedName>
</protein>
<keyword evidence="2" id="KW-1185">Reference proteome</keyword>
<evidence type="ECO:0000313" key="2">
    <source>
        <dbReference type="Proteomes" id="UP000230750"/>
    </source>
</evidence>
<evidence type="ECO:0000313" key="1">
    <source>
        <dbReference type="EMBL" id="PIK55149.1"/>
    </source>
</evidence>